<accession>A0ABP5MVB9</accession>
<dbReference type="Pfam" id="PF00440">
    <property type="entry name" value="TetR_N"/>
    <property type="match status" value="1"/>
</dbReference>
<feature type="region of interest" description="Disordered" evidence="3">
    <location>
        <begin position="188"/>
        <end position="210"/>
    </location>
</feature>
<dbReference type="RefSeq" id="WP_344345220.1">
    <property type="nucleotide sequence ID" value="NZ_BAAAQT010000010.1"/>
</dbReference>
<evidence type="ECO:0000313" key="5">
    <source>
        <dbReference type="EMBL" id="GAA2176696.1"/>
    </source>
</evidence>
<name>A0ABP5MVB9_9MICO</name>
<dbReference type="InterPro" id="IPR009057">
    <property type="entry name" value="Homeodomain-like_sf"/>
</dbReference>
<dbReference type="PRINTS" id="PR00455">
    <property type="entry name" value="HTHTETR"/>
</dbReference>
<evidence type="ECO:0000313" key="6">
    <source>
        <dbReference type="Proteomes" id="UP001501599"/>
    </source>
</evidence>
<dbReference type="EMBL" id="BAAAQT010000010">
    <property type="protein sequence ID" value="GAA2176696.1"/>
    <property type="molecule type" value="Genomic_DNA"/>
</dbReference>
<proteinExistence type="predicted"/>
<dbReference type="PANTHER" id="PTHR30055">
    <property type="entry name" value="HTH-TYPE TRANSCRIPTIONAL REGULATOR RUTR"/>
    <property type="match status" value="1"/>
</dbReference>
<evidence type="ECO:0000256" key="3">
    <source>
        <dbReference type="SAM" id="MobiDB-lite"/>
    </source>
</evidence>
<reference evidence="6" key="1">
    <citation type="journal article" date="2019" name="Int. J. Syst. Evol. Microbiol.">
        <title>The Global Catalogue of Microorganisms (GCM) 10K type strain sequencing project: providing services to taxonomists for standard genome sequencing and annotation.</title>
        <authorList>
            <consortium name="The Broad Institute Genomics Platform"/>
            <consortium name="The Broad Institute Genome Sequencing Center for Infectious Disease"/>
            <person name="Wu L."/>
            <person name="Ma J."/>
        </authorList>
    </citation>
    <scope>NUCLEOTIDE SEQUENCE [LARGE SCALE GENOMIC DNA]</scope>
    <source>
        <strain evidence="6">JCM 16026</strain>
    </source>
</reference>
<feature type="DNA-binding region" description="H-T-H motif" evidence="2">
    <location>
        <begin position="28"/>
        <end position="47"/>
    </location>
</feature>
<keyword evidence="1 2" id="KW-0238">DNA-binding</keyword>
<keyword evidence="6" id="KW-1185">Reference proteome</keyword>
<evidence type="ECO:0000259" key="4">
    <source>
        <dbReference type="PROSITE" id="PS50977"/>
    </source>
</evidence>
<feature type="domain" description="HTH tetR-type" evidence="4">
    <location>
        <begin position="5"/>
        <end position="65"/>
    </location>
</feature>
<dbReference type="Proteomes" id="UP001501599">
    <property type="component" value="Unassembled WGS sequence"/>
</dbReference>
<protein>
    <recommendedName>
        <fullName evidence="4">HTH tetR-type domain-containing protein</fullName>
    </recommendedName>
</protein>
<evidence type="ECO:0000256" key="1">
    <source>
        <dbReference type="ARBA" id="ARBA00023125"/>
    </source>
</evidence>
<sequence length="210" mass="22030">MALRTSTERRILDAAEALFATNGTIATPVDAVLERAGVSSATLYRGFTSKEALLGAVLERRHRAWLACWDEAIDAATTPEGRILAVFDALDAFRDRPAGSRWCAFLGAAAEHPHAPAEVAGAVRLDTDALRTRLRDAAAEAGATDADALAEQLLLVITGDLAMRLRERVRDTATARAIAAALVAAATGLSPSDPGSRSPARSSAARTRTG</sequence>
<dbReference type="SUPFAM" id="SSF46689">
    <property type="entry name" value="Homeodomain-like"/>
    <property type="match status" value="1"/>
</dbReference>
<dbReference type="InterPro" id="IPR050109">
    <property type="entry name" value="HTH-type_TetR-like_transc_reg"/>
</dbReference>
<dbReference type="InterPro" id="IPR001647">
    <property type="entry name" value="HTH_TetR"/>
</dbReference>
<gene>
    <name evidence="5" type="ORF">GCM10009846_31510</name>
</gene>
<dbReference type="PANTHER" id="PTHR30055:SF200">
    <property type="entry name" value="HTH-TYPE TRANSCRIPTIONAL REPRESSOR BDCR"/>
    <property type="match status" value="1"/>
</dbReference>
<dbReference type="Gene3D" id="1.10.357.10">
    <property type="entry name" value="Tetracycline Repressor, domain 2"/>
    <property type="match status" value="1"/>
</dbReference>
<dbReference type="SUPFAM" id="SSF48498">
    <property type="entry name" value="Tetracyclin repressor-like, C-terminal domain"/>
    <property type="match status" value="1"/>
</dbReference>
<comment type="caution">
    <text evidence="5">The sequence shown here is derived from an EMBL/GenBank/DDBJ whole genome shotgun (WGS) entry which is preliminary data.</text>
</comment>
<organism evidence="5 6">
    <name type="scientific">Agrococcus versicolor</name>
    <dbReference type="NCBI Taxonomy" id="501482"/>
    <lineage>
        <taxon>Bacteria</taxon>
        <taxon>Bacillati</taxon>
        <taxon>Actinomycetota</taxon>
        <taxon>Actinomycetes</taxon>
        <taxon>Micrococcales</taxon>
        <taxon>Microbacteriaceae</taxon>
        <taxon>Agrococcus</taxon>
    </lineage>
</organism>
<dbReference type="PROSITE" id="PS50977">
    <property type="entry name" value="HTH_TETR_2"/>
    <property type="match status" value="1"/>
</dbReference>
<dbReference type="InterPro" id="IPR036271">
    <property type="entry name" value="Tet_transcr_reg_TetR-rel_C_sf"/>
</dbReference>
<evidence type="ECO:0000256" key="2">
    <source>
        <dbReference type="PROSITE-ProRule" id="PRU00335"/>
    </source>
</evidence>